<evidence type="ECO:0000259" key="5">
    <source>
        <dbReference type="Pfam" id="PF12256"/>
    </source>
</evidence>
<evidence type="ECO:0000313" key="6">
    <source>
        <dbReference type="EMBL" id="ABX47780.1"/>
    </source>
</evidence>
<dbReference type="PRINTS" id="PR01341">
    <property type="entry name" value="SALSPVBPROT"/>
</dbReference>
<organism evidence="6 7">
    <name type="scientific">Shewanella baltica (strain OS195)</name>
    <dbReference type="NCBI Taxonomy" id="399599"/>
    <lineage>
        <taxon>Bacteria</taxon>
        <taxon>Pseudomonadati</taxon>
        <taxon>Pseudomonadota</taxon>
        <taxon>Gammaproteobacteria</taxon>
        <taxon>Alteromonadales</taxon>
        <taxon>Shewanellaceae</taxon>
        <taxon>Shewanella</taxon>
    </lineage>
</organism>
<evidence type="ECO:0000256" key="1">
    <source>
        <dbReference type="ARBA" id="ARBA00004613"/>
    </source>
</evidence>
<dbReference type="GO" id="GO:0005737">
    <property type="term" value="C:cytoplasm"/>
    <property type="evidence" value="ECO:0007669"/>
    <property type="project" value="InterPro"/>
</dbReference>
<protein>
    <submittedName>
        <fullName evidence="6">Virulence plasmid 65kDa B protein</fullName>
    </submittedName>
</protein>
<dbReference type="Pfam" id="PF12255">
    <property type="entry name" value="TcdB_toxin_midC"/>
    <property type="match status" value="1"/>
</dbReference>
<dbReference type="GO" id="GO:0005576">
    <property type="term" value="C:extracellular region"/>
    <property type="evidence" value="ECO:0007669"/>
    <property type="project" value="UniProtKB-SubCell"/>
</dbReference>
<dbReference type="InterPro" id="IPR022044">
    <property type="entry name" value="TcdB_toxin_mid/C"/>
</dbReference>
<comment type="subcellular location">
    <subcellularLocation>
        <location evidence="1">Secreted</location>
    </subcellularLocation>
</comment>
<name>A9L051_SHEB9</name>
<dbReference type="KEGG" id="sbn:Sbal195_0602"/>
<gene>
    <name evidence="6" type="ordered locus">Sbal195_0602</name>
</gene>
<dbReference type="SUPFAM" id="SSF69318">
    <property type="entry name" value="Integrin alpha N-terminal domain"/>
    <property type="match status" value="1"/>
</dbReference>
<dbReference type="RefSeq" id="WP_006083173.1">
    <property type="nucleotide sequence ID" value="NC_009997.1"/>
</dbReference>
<evidence type="ECO:0000259" key="4">
    <source>
        <dbReference type="Pfam" id="PF12255"/>
    </source>
</evidence>
<dbReference type="Proteomes" id="UP000000770">
    <property type="component" value="Chromosome"/>
</dbReference>
<dbReference type="Pfam" id="PF03534">
    <property type="entry name" value="SpvB"/>
    <property type="match status" value="1"/>
</dbReference>
<accession>A9L051</accession>
<keyword evidence="2" id="KW-0964">Secreted</keyword>
<feature type="domain" description="Insecticide toxin TcdB middle/N-terminal" evidence="5">
    <location>
        <begin position="692"/>
        <end position="852"/>
    </location>
</feature>
<proteinExistence type="predicted"/>
<feature type="domain" description="Insecticide toxin TcdB middle/C-terminal" evidence="4">
    <location>
        <begin position="904"/>
        <end position="1054"/>
    </location>
</feature>
<dbReference type="InterPro" id="IPR003284">
    <property type="entry name" value="Sal_SpvB"/>
</dbReference>
<dbReference type="GeneID" id="11770925"/>
<dbReference type="Pfam" id="PF12256">
    <property type="entry name" value="TcdB_toxin_midN"/>
    <property type="match status" value="1"/>
</dbReference>
<evidence type="ECO:0000256" key="3">
    <source>
        <dbReference type="ARBA" id="ARBA00023026"/>
    </source>
</evidence>
<dbReference type="InterPro" id="IPR028994">
    <property type="entry name" value="Integrin_alpha_N"/>
</dbReference>
<keyword evidence="3" id="KW-0843">Virulence</keyword>
<dbReference type="InterPro" id="IPR022045">
    <property type="entry name" value="TcdB_toxin_mid/N"/>
</dbReference>
<dbReference type="EMBL" id="CP000891">
    <property type="protein sequence ID" value="ABX47780.1"/>
    <property type="molecule type" value="Genomic_DNA"/>
</dbReference>
<dbReference type="HOGENOM" id="CLU_000672_0_0_6"/>
<evidence type="ECO:0000313" key="7">
    <source>
        <dbReference type="Proteomes" id="UP000000770"/>
    </source>
</evidence>
<sequence>MDKNIFMGTNPAAGTIVPLSLPKGGGAVTSMGMAPGNVGADGTASFSIPLPISAGRSGSTLTPPVAISYNSGAGNGIFGLGWQLPVMRISRRTRYGVPSFDESSDDQTDQYLGPDGEVLLPLLNEEGLVIIETRTTFRELEFEQAYQVCRYQPRVEGSFSRIERWWRDGEPASTFWLIHDATGHLHCLGKTIAGRVASPQLLTDSYNPRIGEWLLEESVSPTGEHMIYCYQDENNVGVSPDKQYSLGTLPHLMEIRYGNLHPAANLYLWSSDNVNSATSGVEWLFKLIFDYGARGLDPHSQPQDKIEPDQHWTARHDPFSRFDYGYEVRCHRLCRQIIMFHQNFTELNQGCPTVVGRLILDYDENAVLSRLIGARLWAYDTDGKPQSQPPLFLNYTSFDTSSRPDAWHVFQGLPSVDDGNSFQMVDLFGDGLPGQLYKSSNGWLYREPQRAALSTSDEDAVSYGAWQTLPQLPSMTKVRTMLMDTDGNGRLDLVVTQPGIAGFFTLNPDKSWSSFVPFSALPTEFFHPRMLLADLTGAGLADLVLIGPNSVRLFSKKHRGSRDGWVSSVEVERDQHDQCNDLPIIGQDERSLIAFSDPFGTGTQHLVQISYDGVYCWPNLGRGRFGEKRTIPLAKEDAVNGFASAEQFNPQQIYLADLDGSGAVDVIYVRSTAIDIYFNQAGNGFSKKVELTMPTGVNFDRHCQLSLADFDGKGVTSLILTVQHPEISHWRYDFCEQKPYLLCEIDNNMGSHTLLYYRSSAQYWLDDKKQKRATASRLPFPIQTLARVESKDEIKQCTQTHHYTYHYGVYDGAEREFRGFRLVEMSDGSITAPALGVEDTPITRTRTWYHTGMEGDDMSLPGEPWEGDIKAPQTLDTLLTQWQVNEDDGKDQPLTDADPELRRWLNRALNRKVLRQEVFGQDGSTQQNKPYSVSTTRYQVRLLKAGNAKSPPLVLPLALEQMSFNYERIVTDPQIRHTVQLVSNVYGQPTQSVDICYPRRSSANWDEYKVAFPDILPDSLKDSSRTSEQNVLHVLLNQQSYLQLTDNAYWQLGIPTQSRRDKLCLTNTFIPDYLSYEVLTNIQGLLDGQSARNYLGQQEVFYKESKPTKLPVLVDHIEIAQLDVMQMTLLAQRMGSDFNDILIRSGFEARKRILKPKKVDDVVYVASSGFSTYDPSRFYQVVAQQSNRLSGVTHISYNTYGLPVSITDPVGNITKVKKYDYRFMTPCQIEDINANVHCVAQDAFGRVIADWYYGTENENIVGFPASEPSDYSVASVEQLIAKATLPARQRNPITVASRQAFDLFSWMGQLRTKEIIKVVGLQALPLLLKHGLIVPSHDAKNMLLTARIRRWAADKADLSGLNEQAAVGLRQLIDSTPHHPPHSVVISADRYPEPIYYNDRQPQQIAAVVYYGNGSGQTLQTITLHETGLKCLRPLAGERSINEKVFKLETGTDDCFERWVVSGHIELDGKGQVVRSYQPYFVNDWRYVIHKQRQDTDYADTNFYDALGRQILVVTALGYSRRTSYTPWFIVDEDENDMCA</sequence>
<evidence type="ECO:0000256" key="2">
    <source>
        <dbReference type="ARBA" id="ARBA00022525"/>
    </source>
</evidence>
<reference evidence="6 7" key="1">
    <citation type="submission" date="2007-11" db="EMBL/GenBank/DDBJ databases">
        <title>Complete sequence of chromosome of Shewanella baltica OS195.</title>
        <authorList>
            <consortium name="US DOE Joint Genome Institute"/>
            <person name="Copeland A."/>
            <person name="Lucas S."/>
            <person name="Lapidus A."/>
            <person name="Barry K."/>
            <person name="Glavina del Rio T."/>
            <person name="Dalin E."/>
            <person name="Tice H."/>
            <person name="Pitluck S."/>
            <person name="Chain P."/>
            <person name="Malfatti S."/>
            <person name="Shin M."/>
            <person name="Vergez L."/>
            <person name="Schmutz J."/>
            <person name="Larimer F."/>
            <person name="Land M."/>
            <person name="Hauser L."/>
            <person name="Kyrpides N."/>
            <person name="Kim E."/>
            <person name="Brettar I."/>
            <person name="Rodrigues J."/>
            <person name="Konstantinidis K."/>
            <person name="Klappenbach J."/>
            <person name="Hofle M."/>
            <person name="Tiedje J."/>
            <person name="Richardson P."/>
        </authorList>
    </citation>
    <scope>NUCLEOTIDE SEQUENCE [LARGE SCALE GENOMIC DNA]</scope>
    <source>
        <strain evidence="6 7">OS195</strain>
    </source>
</reference>